<sequence length="202" mass="22825">MTTECCPLSSSITNPTEKLIQTKIQWRGRSVKLWTYDQLEPLSTARLQQRAKDLKALVEPFVRCSRIPMRYADTIRWILELQAHLSGRSLPDFGYPDTVYCTGRWAMPSRLAPEAEDSLPSVRPKFVVLPPEKTGAGSDDEPKNLFLESAVSEENFEEQRTRTPAVATREEGAAPLPPWMGTHMLAEGLSQTPRQKPRGKMK</sequence>
<evidence type="ECO:0000256" key="1">
    <source>
        <dbReference type="SAM" id="MobiDB-lite"/>
    </source>
</evidence>
<evidence type="ECO:0000313" key="2">
    <source>
        <dbReference type="EMBL" id="KAF4713571.1"/>
    </source>
</evidence>
<dbReference type="Proteomes" id="UP000574390">
    <property type="component" value="Unassembled WGS sequence"/>
</dbReference>
<feature type="region of interest" description="Disordered" evidence="1">
    <location>
        <begin position="150"/>
        <end position="181"/>
    </location>
</feature>
<gene>
    <name evidence="2" type="primary">CH25H_2</name>
    <name evidence="2" type="ORF">FOZ62_008138</name>
</gene>
<dbReference type="AlphaFoldDB" id="A0A7J6QZK7"/>
<protein>
    <submittedName>
        <fullName evidence="2">Cholesterol 25-hydroxylase-like protein</fullName>
    </submittedName>
</protein>
<accession>A0A7J6QZK7</accession>
<comment type="caution">
    <text evidence="2">The sequence shown here is derived from an EMBL/GenBank/DDBJ whole genome shotgun (WGS) entry which is preliminary data.</text>
</comment>
<evidence type="ECO:0000313" key="3">
    <source>
        <dbReference type="Proteomes" id="UP000574390"/>
    </source>
</evidence>
<reference evidence="2 3" key="1">
    <citation type="submission" date="2020-04" db="EMBL/GenBank/DDBJ databases">
        <title>Perkinsus olseni comparative genomics.</title>
        <authorList>
            <person name="Bogema D.R."/>
        </authorList>
    </citation>
    <scope>NUCLEOTIDE SEQUENCE [LARGE SCALE GENOMIC DNA]</scope>
    <source>
        <strain evidence="2">ATCC PRA-205</strain>
    </source>
</reference>
<dbReference type="EMBL" id="JABANM010026060">
    <property type="protein sequence ID" value="KAF4713571.1"/>
    <property type="molecule type" value="Genomic_DNA"/>
</dbReference>
<feature type="non-terminal residue" evidence="2">
    <location>
        <position position="202"/>
    </location>
</feature>
<proteinExistence type="predicted"/>
<name>A0A7J6QZK7_PEROL</name>
<organism evidence="2 3">
    <name type="scientific">Perkinsus olseni</name>
    <name type="common">Perkinsus atlanticus</name>
    <dbReference type="NCBI Taxonomy" id="32597"/>
    <lineage>
        <taxon>Eukaryota</taxon>
        <taxon>Sar</taxon>
        <taxon>Alveolata</taxon>
        <taxon>Perkinsozoa</taxon>
        <taxon>Perkinsea</taxon>
        <taxon>Perkinsida</taxon>
        <taxon>Perkinsidae</taxon>
        <taxon>Perkinsus</taxon>
    </lineage>
</organism>